<feature type="signal peptide" evidence="1">
    <location>
        <begin position="1"/>
        <end position="19"/>
    </location>
</feature>
<accession>A0A8H3Z629</accession>
<dbReference type="AlphaFoldDB" id="A0A8H3Z629"/>
<reference evidence="3 4" key="1">
    <citation type="submission" date="2018-12" db="EMBL/GenBank/DDBJ databases">
        <title>Venturia inaequalis Genome Resource.</title>
        <authorList>
            <person name="Lichtner F.J."/>
        </authorList>
    </citation>
    <scope>NUCLEOTIDE SEQUENCE [LARGE SCALE GENOMIC DNA]</scope>
    <source>
        <strain evidence="3 4">120213</strain>
        <strain evidence="2 5">DMI_063113</strain>
    </source>
</reference>
<evidence type="ECO:0000256" key="1">
    <source>
        <dbReference type="SAM" id="SignalP"/>
    </source>
</evidence>
<evidence type="ECO:0000313" key="5">
    <source>
        <dbReference type="Proteomes" id="UP000490939"/>
    </source>
</evidence>
<proteinExistence type="predicted"/>
<dbReference type="EMBL" id="WNWR01000467">
    <property type="protein sequence ID" value="KAE9977541.1"/>
    <property type="molecule type" value="Genomic_DNA"/>
</dbReference>
<dbReference type="Proteomes" id="UP000447873">
    <property type="component" value="Unassembled WGS sequence"/>
</dbReference>
<protein>
    <recommendedName>
        <fullName evidence="6">Extracellular membrane protein CFEM domain-containing protein</fullName>
    </recommendedName>
</protein>
<evidence type="ECO:0000313" key="4">
    <source>
        <dbReference type="Proteomes" id="UP000447873"/>
    </source>
</evidence>
<keyword evidence="5" id="KW-1185">Reference proteome</keyword>
<evidence type="ECO:0008006" key="6">
    <source>
        <dbReference type="Google" id="ProtNLM"/>
    </source>
</evidence>
<feature type="chain" id="PRO_5044691111" description="Extracellular membrane protein CFEM domain-containing protein" evidence="1">
    <location>
        <begin position="20"/>
        <end position="107"/>
    </location>
</feature>
<dbReference type="OrthoDB" id="5311469at2759"/>
<keyword evidence="1" id="KW-0732">Signal</keyword>
<dbReference type="EMBL" id="WNWS01000095">
    <property type="protein sequence ID" value="KAE9980996.1"/>
    <property type="molecule type" value="Genomic_DNA"/>
</dbReference>
<gene>
    <name evidence="2" type="ORF">EG327_007687</name>
    <name evidence="3" type="ORF">EG328_011897</name>
</gene>
<sequence>MHISTTIVLNALLSSAVLAATTTQACFDDATKSAGCVEPAPNGSWTNFNKCSCSNTGRWLENSAKCVKRVDPTNLDTIYTALEENCRGSGTAIVFDRTTWLGVASVV</sequence>
<evidence type="ECO:0000313" key="3">
    <source>
        <dbReference type="EMBL" id="KAE9980996.1"/>
    </source>
</evidence>
<dbReference type="Proteomes" id="UP000490939">
    <property type="component" value="Unassembled WGS sequence"/>
</dbReference>
<comment type="caution">
    <text evidence="3">The sequence shown here is derived from an EMBL/GenBank/DDBJ whole genome shotgun (WGS) entry which is preliminary data.</text>
</comment>
<organism evidence="3 4">
    <name type="scientific">Venturia inaequalis</name>
    <name type="common">Apple scab fungus</name>
    <dbReference type="NCBI Taxonomy" id="5025"/>
    <lineage>
        <taxon>Eukaryota</taxon>
        <taxon>Fungi</taxon>
        <taxon>Dikarya</taxon>
        <taxon>Ascomycota</taxon>
        <taxon>Pezizomycotina</taxon>
        <taxon>Dothideomycetes</taxon>
        <taxon>Pleosporomycetidae</taxon>
        <taxon>Venturiales</taxon>
        <taxon>Venturiaceae</taxon>
        <taxon>Venturia</taxon>
    </lineage>
</organism>
<name>A0A8H3Z629_VENIN</name>
<evidence type="ECO:0000313" key="2">
    <source>
        <dbReference type="EMBL" id="KAE9977541.1"/>
    </source>
</evidence>